<reference evidence="1" key="1">
    <citation type="submission" date="2025-08" db="UniProtKB">
        <authorList>
            <consortium name="Ensembl"/>
        </authorList>
    </citation>
    <scope>IDENTIFICATION</scope>
</reference>
<keyword evidence="2" id="KW-1185">Reference proteome</keyword>
<proteinExistence type="predicted"/>
<dbReference type="Proteomes" id="UP000694388">
    <property type="component" value="Unplaced"/>
</dbReference>
<evidence type="ECO:0000313" key="2">
    <source>
        <dbReference type="Proteomes" id="UP000694388"/>
    </source>
</evidence>
<sequence>MGPPRASWLQQSAETLEFIKRDLSEFTEVVQHDTTSTIAATATAVREKLSVSVSFDFD</sequence>
<dbReference type="Ensembl" id="ENSEBUT00000012841.1">
    <property type="protein sequence ID" value="ENSEBUP00000012265.1"/>
    <property type="gene ID" value="ENSEBUG00000007823.1"/>
</dbReference>
<reference evidence="1" key="2">
    <citation type="submission" date="2025-09" db="UniProtKB">
        <authorList>
            <consortium name="Ensembl"/>
        </authorList>
    </citation>
    <scope>IDENTIFICATION</scope>
</reference>
<organism evidence="1 2">
    <name type="scientific">Eptatretus burgeri</name>
    <name type="common">Inshore hagfish</name>
    <dbReference type="NCBI Taxonomy" id="7764"/>
    <lineage>
        <taxon>Eukaryota</taxon>
        <taxon>Metazoa</taxon>
        <taxon>Chordata</taxon>
        <taxon>Craniata</taxon>
        <taxon>Vertebrata</taxon>
        <taxon>Cyclostomata</taxon>
        <taxon>Myxini</taxon>
        <taxon>Myxiniformes</taxon>
        <taxon>Myxinidae</taxon>
        <taxon>Eptatretinae</taxon>
        <taxon>Eptatretus</taxon>
    </lineage>
</organism>
<name>A0A8C4Q9U8_EPTBU</name>
<evidence type="ECO:0000313" key="1">
    <source>
        <dbReference type="Ensembl" id="ENSEBUP00000012265.1"/>
    </source>
</evidence>
<dbReference type="GeneTree" id="ENSGT00940000174778"/>
<protein>
    <submittedName>
        <fullName evidence="1">Uncharacterized protein</fullName>
    </submittedName>
</protein>
<accession>A0A8C4Q9U8</accession>
<dbReference type="AlphaFoldDB" id="A0A8C4Q9U8"/>